<dbReference type="STRING" id="1314781.A0A165ZXS1"/>
<dbReference type="PROSITE" id="PS50011">
    <property type="entry name" value="PROTEIN_KINASE_DOM"/>
    <property type="match status" value="1"/>
</dbReference>
<evidence type="ECO:0000256" key="1">
    <source>
        <dbReference type="ARBA" id="ARBA00012444"/>
    </source>
</evidence>
<dbReference type="Pfam" id="PF00069">
    <property type="entry name" value="Pkinase"/>
    <property type="match status" value="1"/>
</dbReference>
<dbReference type="OrthoDB" id="63267at2759"/>
<dbReference type="CDD" id="cd05580">
    <property type="entry name" value="STKc_PKA_like"/>
    <property type="match status" value="1"/>
</dbReference>
<evidence type="ECO:0000256" key="11">
    <source>
        <dbReference type="SAM" id="MobiDB-lite"/>
    </source>
</evidence>
<dbReference type="PROSITE" id="PS51285">
    <property type="entry name" value="AGC_KINASE_CTER"/>
    <property type="match status" value="1"/>
</dbReference>
<comment type="catalytic activity">
    <reaction evidence="8">
        <text>L-seryl-[protein] + ATP = O-phospho-L-seryl-[protein] + ADP + H(+)</text>
        <dbReference type="Rhea" id="RHEA:17989"/>
        <dbReference type="Rhea" id="RHEA-COMP:9863"/>
        <dbReference type="Rhea" id="RHEA-COMP:11604"/>
        <dbReference type="ChEBI" id="CHEBI:15378"/>
        <dbReference type="ChEBI" id="CHEBI:29999"/>
        <dbReference type="ChEBI" id="CHEBI:30616"/>
        <dbReference type="ChEBI" id="CHEBI:83421"/>
        <dbReference type="ChEBI" id="CHEBI:456216"/>
        <dbReference type="EC" id="2.7.11.11"/>
    </reaction>
</comment>
<dbReference type="SMART" id="SM00133">
    <property type="entry name" value="S_TK_X"/>
    <property type="match status" value="1"/>
</dbReference>
<keyword evidence="4 9" id="KW-0547">Nucleotide-binding</keyword>
<dbReference type="Proteomes" id="UP000077266">
    <property type="component" value="Unassembled WGS sequence"/>
</dbReference>
<evidence type="ECO:0000256" key="4">
    <source>
        <dbReference type="ARBA" id="ARBA00022741"/>
    </source>
</evidence>
<dbReference type="GO" id="GO:0005634">
    <property type="term" value="C:nucleus"/>
    <property type="evidence" value="ECO:0007669"/>
    <property type="project" value="TreeGrafter"/>
</dbReference>
<dbReference type="PANTHER" id="PTHR24353">
    <property type="entry name" value="CYCLIC NUCLEOTIDE-DEPENDENT PROTEIN KINASE"/>
    <property type="match status" value="1"/>
</dbReference>
<dbReference type="InterPro" id="IPR000719">
    <property type="entry name" value="Prot_kinase_dom"/>
</dbReference>
<evidence type="ECO:0000256" key="9">
    <source>
        <dbReference type="PROSITE-ProRule" id="PRU10141"/>
    </source>
</evidence>
<dbReference type="PROSITE" id="PS00107">
    <property type="entry name" value="PROTEIN_KINASE_ATP"/>
    <property type="match status" value="1"/>
</dbReference>
<sequence length="404" mass="45598">MLPRGSIASSSVPKTSVYGSMSSTSDDSSALATPYPDSEMDPAIRHVGSYEPAPGEQSIIYDEPIKKSITLQTREPSKHRYGLGDFVFHRTLGTGSFGRVHLVRSKNNFRFYAIKVLSKEKVVRMKQVEHTTNERALLSRVQHPFVVNLWGTFQDPSNLYMVMDFVAGGELFSLLRKSTRFPDPVGKFYAAEVALALHYLHSNNIIYRDLKPENILLGADGHVKITDFGFSKLVPGVTGTLCGTPDYLAPEIVEGKFYNKSVDWYALGILIFEMLAGFPPFFTTDPQPNPFKLYELIVAGNVVYPSYFDEKAKDLIRRFITADVTERYGNLKYGAKDIFAHAWFAEVPWERLYKKEIPAPYVPKIESDGDASQFARYNENNTLDYGRHADDPFGHAFPDFDYST</sequence>
<dbReference type="PROSITE" id="PS00108">
    <property type="entry name" value="PROTEIN_KINASE_ST"/>
    <property type="match status" value="1"/>
</dbReference>
<evidence type="ECO:0000256" key="2">
    <source>
        <dbReference type="ARBA" id="ARBA00022527"/>
    </source>
</evidence>
<evidence type="ECO:0000256" key="6">
    <source>
        <dbReference type="ARBA" id="ARBA00022840"/>
    </source>
</evidence>
<keyword evidence="3" id="KW-0808">Transferase</keyword>
<dbReference type="AlphaFoldDB" id="A0A165ZXS1"/>
<dbReference type="PANTHER" id="PTHR24353:SF153">
    <property type="entry name" value="CAMP-DEPENDENT PROTEIN KINASE CATALYTIC SUBUNIT 1"/>
    <property type="match status" value="1"/>
</dbReference>
<evidence type="ECO:0000313" key="15">
    <source>
        <dbReference type="Proteomes" id="UP000077266"/>
    </source>
</evidence>
<dbReference type="InterPro" id="IPR017441">
    <property type="entry name" value="Protein_kinase_ATP_BS"/>
</dbReference>
<keyword evidence="5 14" id="KW-0418">Kinase</keyword>
<feature type="domain" description="AGC-kinase C-terminal" evidence="13">
    <location>
        <begin position="345"/>
        <end position="404"/>
    </location>
</feature>
<accession>A0A165ZXS1</accession>
<keyword evidence="6 9" id="KW-0067">ATP-binding</keyword>
<dbReference type="Gene3D" id="1.10.510.10">
    <property type="entry name" value="Transferase(Phosphotransferase) domain 1"/>
    <property type="match status" value="1"/>
</dbReference>
<feature type="compositionally biased region" description="Polar residues" evidence="11">
    <location>
        <begin position="7"/>
        <end position="19"/>
    </location>
</feature>
<organism evidence="14 15">
    <name type="scientific">Exidia glandulosa HHB12029</name>
    <dbReference type="NCBI Taxonomy" id="1314781"/>
    <lineage>
        <taxon>Eukaryota</taxon>
        <taxon>Fungi</taxon>
        <taxon>Dikarya</taxon>
        <taxon>Basidiomycota</taxon>
        <taxon>Agaricomycotina</taxon>
        <taxon>Agaricomycetes</taxon>
        <taxon>Auriculariales</taxon>
        <taxon>Exidiaceae</taxon>
        <taxon>Exidia</taxon>
    </lineage>
</organism>
<evidence type="ECO:0000313" key="14">
    <source>
        <dbReference type="EMBL" id="KZV86629.1"/>
    </source>
</evidence>
<protein>
    <recommendedName>
        <fullName evidence="1">cAMP-dependent protein kinase</fullName>
        <ecNumber evidence="1">2.7.11.11</ecNumber>
    </recommendedName>
</protein>
<comment type="catalytic activity">
    <reaction evidence="7">
        <text>L-threonyl-[protein] + ATP = O-phospho-L-threonyl-[protein] + ADP + H(+)</text>
        <dbReference type="Rhea" id="RHEA:46608"/>
        <dbReference type="Rhea" id="RHEA-COMP:11060"/>
        <dbReference type="Rhea" id="RHEA-COMP:11605"/>
        <dbReference type="ChEBI" id="CHEBI:15378"/>
        <dbReference type="ChEBI" id="CHEBI:30013"/>
        <dbReference type="ChEBI" id="CHEBI:30616"/>
        <dbReference type="ChEBI" id="CHEBI:61977"/>
        <dbReference type="ChEBI" id="CHEBI:456216"/>
        <dbReference type="EC" id="2.7.11.11"/>
    </reaction>
</comment>
<dbReference type="InterPro" id="IPR000961">
    <property type="entry name" value="AGC-kinase_C"/>
</dbReference>
<dbReference type="EMBL" id="KV426150">
    <property type="protein sequence ID" value="KZV86629.1"/>
    <property type="molecule type" value="Genomic_DNA"/>
</dbReference>
<reference evidence="14 15" key="1">
    <citation type="journal article" date="2016" name="Mol. Biol. Evol.">
        <title>Comparative Genomics of Early-Diverging Mushroom-Forming Fungi Provides Insights into the Origins of Lignocellulose Decay Capabilities.</title>
        <authorList>
            <person name="Nagy L.G."/>
            <person name="Riley R."/>
            <person name="Tritt A."/>
            <person name="Adam C."/>
            <person name="Daum C."/>
            <person name="Floudas D."/>
            <person name="Sun H."/>
            <person name="Yadav J.S."/>
            <person name="Pangilinan J."/>
            <person name="Larsson K.H."/>
            <person name="Matsuura K."/>
            <person name="Barry K."/>
            <person name="Labutti K."/>
            <person name="Kuo R."/>
            <person name="Ohm R.A."/>
            <person name="Bhattacharya S.S."/>
            <person name="Shirouzu T."/>
            <person name="Yoshinaga Y."/>
            <person name="Martin F.M."/>
            <person name="Grigoriev I.V."/>
            <person name="Hibbett D.S."/>
        </authorList>
    </citation>
    <scope>NUCLEOTIDE SEQUENCE [LARGE SCALE GENOMIC DNA]</scope>
    <source>
        <strain evidence="14 15">HHB12029</strain>
    </source>
</reference>
<keyword evidence="2 10" id="KW-0723">Serine/threonine-protein kinase</keyword>
<dbReference type="EC" id="2.7.11.11" evidence="1"/>
<gene>
    <name evidence="14" type="ORF">EXIGLDRAFT_724564</name>
</gene>
<feature type="region of interest" description="Disordered" evidence="11">
    <location>
        <begin position="1"/>
        <end position="55"/>
    </location>
</feature>
<feature type="binding site" evidence="9">
    <location>
        <position position="115"/>
    </location>
    <ligand>
        <name>ATP</name>
        <dbReference type="ChEBI" id="CHEBI:30616"/>
    </ligand>
</feature>
<dbReference type="SMART" id="SM00220">
    <property type="entry name" value="S_TKc"/>
    <property type="match status" value="1"/>
</dbReference>
<feature type="domain" description="Protein kinase" evidence="12">
    <location>
        <begin position="86"/>
        <end position="344"/>
    </location>
</feature>
<evidence type="ECO:0000256" key="10">
    <source>
        <dbReference type="RuleBase" id="RU000304"/>
    </source>
</evidence>
<evidence type="ECO:0000259" key="12">
    <source>
        <dbReference type="PROSITE" id="PS50011"/>
    </source>
</evidence>
<evidence type="ECO:0000259" key="13">
    <source>
        <dbReference type="PROSITE" id="PS51285"/>
    </source>
</evidence>
<comment type="similarity">
    <text evidence="10">Belongs to the protein kinase superfamily.</text>
</comment>
<dbReference type="InterPro" id="IPR008271">
    <property type="entry name" value="Ser/Thr_kinase_AS"/>
</dbReference>
<dbReference type="GO" id="GO:0005952">
    <property type="term" value="C:cAMP-dependent protein kinase complex"/>
    <property type="evidence" value="ECO:0007669"/>
    <property type="project" value="TreeGrafter"/>
</dbReference>
<dbReference type="GO" id="GO:0004691">
    <property type="term" value="F:cAMP-dependent protein kinase activity"/>
    <property type="evidence" value="ECO:0007669"/>
    <property type="project" value="UniProtKB-EC"/>
</dbReference>
<dbReference type="FunFam" id="1.10.510.10:FF:000005">
    <property type="entry name" value="cAMP-dependent protein kinase catalytic subunit alpha"/>
    <property type="match status" value="1"/>
</dbReference>
<dbReference type="InParanoid" id="A0A165ZXS1"/>
<dbReference type="FunFam" id="3.30.200.20:FF:000005">
    <property type="entry name" value="cAMP-dependent protein kinase catalytic subunit"/>
    <property type="match status" value="1"/>
</dbReference>
<keyword evidence="15" id="KW-1185">Reference proteome</keyword>
<evidence type="ECO:0000256" key="7">
    <source>
        <dbReference type="ARBA" id="ARBA00047292"/>
    </source>
</evidence>
<dbReference type="GO" id="GO:0007165">
    <property type="term" value="P:signal transduction"/>
    <property type="evidence" value="ECO:0007669"/>
    <property type="project" value="UniProtKB-ARBA"/>
</dbReference>
<dbReference type="InterPro" id="IPR011009">
    <property type="entry name" value="Kinase-like_dom_sf"/>
</dbReference>
<dbReference type="SUPFAM" id="SSF56112">
    <property type="entry name" value="Protein kinase-like (PK-like)"/>
    <property type="match status" value="1"/>
</dbReference>
<evidence type="ECO:0000256" key="5">
    <source>
        <dbReference type="ARBA" id="ARBA00022777"/>
    </source>
</evidence>
<proteinExistence type="inferred from homology"/>
<dbReference type="GO" id="GO:0005524">
    <property type="term" value="F:ATP binding"/>
    <property type="evidence" value="ECO:0007669"/>
    <property type="project" value="UniProtKB-UniRule"/>
</dbReference>
<dbReference type="FunCoup" id="A0A165ZXS1">
    <property type="interactions" value="367"/>
</dbReference>
<feature type="compositionally biased region" description="Low complexity" evidence="11">
    <location>
        <begin position="20"/>
        <end position="29"/>
    </location>
</feature>
<dbReference type="Gene3D" id="3.30.200.20">
    <property type="entry name" value="Phosphorylase Kinase, domain 1"/>
    <property type="match status" value="1"/>
</dbReference>
<dbReference type="GO" id="GO:0005829">
    <property type="term" value="C:cytosol"/>
    <property type="evidence" value="ECO:0007669"/>
    <property type="project" value="TreeGrafter"/>
</dbReference>
<name>A0A165ZXS1_EXIGL</name>
<evidence type="ECO:0000256" key="8">
    <source>
        <dbReference type="ARBA" id="ARBA00047454"/>
    </source>
</evidence>
<evidence type="ECO:0000256" key="3">
    <source>
        <dbReference type="ARBA" id="ARBA00022679"/>
    </source>
</evidence>